<gene>
    <name evidence="2" type="ORF">TREES_T100018401</name>
</gene>
<dbReference type="AlphaFoldDB" id="L9L7B3"/>
<dbReference type="EMBL" id="KB320494">
    <property type="protein sequence ID" value="ELW70524.1"/>
    <property type="molecule type" value="Genomic_DNA"/>
</dbReference>
<dbReference type="InterPro" id="IPR050181">
    <property type="entry name" value="Cold_shock_domain"/>
</dbReference>
<dbReference type="Proteomes" id="UP000011518">
    <property type="component" value="Unassembled WGS sequence"/>
</dbReference>
<evidence type="ECO:0000313" key="3">
    <source>
        <dbReference type="Proteomes" id="UP000011518"/>
    </source>
</evidence>
<dbReference type="PANTHER" id="PTHR11544">
    <property type="entry name" value="COLD SHOCK DOMAIN CONTAINING PROTEINS"/>
    <property type="match status" value="1"/>
</dbReference>
<reference evidence="3" key="2">
    <citation type="journal article" date="2013" name="Nat. Commun.">
        <title>Genome of the Chinese tree shrew.</title>
        <authorList>
            <person name="Fan Y."/>
            <person name="Huang Z.Y."/>
            <person name="Cao C.C."/>
            <person name="Chen C.S."/>
            <person name="Chen Y.X."/>
            <person name="Fan D.D."/>
            <person name="He J."/>
            <person name="Hou H.L."/>
            <person name="Hu L."/>
            <person name="Hu X.T."/>
            <person name="Jiang X.T."/>
            <person name="Lai R."/>
            <person name="Lang Y.S."/>
            <person name="Liang B."/>
            <person name="Liao S.G."/>
            <person name="Mu D."/>
            <person name="Ma Y.Y."/>
            <person name="Niu Y.Y."/>
            <person name="Sun X.Q."/>
            <person name="Xia J.Q."/>
            <person name="Xiao J."/>
            <person name="Xiong Z.Q."/>
            <person name="Xu L."/>
            <person name="Yang L."/>
            <person name="Zhang Y."/>
            <person name="Zhao W."/>
            <person name="Zhao X.D."/>
            <person name="Zheng Y.T."/>
            <person name="Zhou J.M."/>
            <person name="Zhu Y.B."/>
            <person name="Zhang G.J."/>
            <person name="Wang J."/>
            <person name="Yao Y.G."/>
        </authorList>
    </citation>
    <scope>NUCLEOTIDE SEQUENCE [LARGE SCALE GENOMIC DNA]</scope>
</reference>
<feature type="compositionally biased region" description="Polar residues" evidence="1">
    <location>
        <begin position="60"/>
        <end position="74"/>
    </location>
</feature>
<sequence>MLQALVELHFKAVSKQQTIAITDAVQVVGLLRTVTSKMTRIVRVGKRTRDWRALPKARPNNASPTAGEGSSPTYYMQRPYGRRPQYSHPPVQGKVLRGADNQGAEEGGPWRQNMYRHYRPRFRWGPPHQRQPREDGNEEDKENQGAETQGQQPPQRRYQGNFNYDADAQRTLNHRMAETKAAHPPPENSSAPEAEQGVLNKCWLTISTISQISHPTRSEYEIPAIRNEQKIGAEDLQCLLFAH</sequence>
<feature type="region of interest" description="Disordered" evidence="1">
    <location>
        <begin position="52"/>
        <end position="160"/>
    </location>
</feature>
<reference evidence="3" key="1">
    <citation type="submission" date="2012-07" db="EMBL/GenBank/DDBJ databases">
        <title>Genome of the Chinese tree shrew, a rising model animal genetically related to primates.</title>
        <authorList>
            <person name="Zhang G."/>
            <person name="Fan Y."/>
            <person name="Yao Y."/>
            <person name="Huang Z."/>
        </authorList>
    </citation>
    <scope>NUCLEOTIDE SEQUENCE [LARGE SCALE GENOMIC DNA]</scope>
</reference>
<evidence type="ECO:0000313" key="2">
    <source>
        <dbReference type="EMBL" id="ELW70524.1"/>
    </source>
</evidence>
<dbReference type="InParanoid" id="L9L7B3"/>
<proteinExistence type="predicted"/>
<accession>L9L7B3</accession>
<feature type="compositionally biased region" description="Low complexity" evidence="1">
    <location>
        <begin position="149"/>
        <end position="160"/>
    </location>
</feature>
<organism evidence="2 3">
    <name type="scientific">Tupaia chinensis</name>
    <name type="common">Chinese tree shrew</name>
    <name type="synonym">Tupaia belangeri chinensis</name>
    <dbReference type="NCBI Taxonomy" id="246437"/>
    <lineage>
        <taxon>Eukaryota</taxon>
        <taxon>Metazoa</taxon>
        <taxon>Chordata</taxon>
        <taxon>Craniata</taxon>
        <taxon>Vertebrata</taxon>
        <taxon>Euteleostomi</taxon>
        <taxon>Mammalia</taxon>
        <taxon>Eutheria</taxon>
        <taxon>Euarchontoglires</taxon>
        <taxon>Scandentia</taxon>
        <taxon>Tupaiidae</taxon>
        <taxon>Tupaia</taxon>
    </lineage>
</organism>
<keyword evidence="3" id="KW-1185">Reference proteome</keyword>
<name>L9L7B3_TUPCH</name>
<dbReference type="STRING" id="246437.L9L7B3"/>
<evidence type="ECO:0000256" key="1">
    <source>
        <dbReference type="SAM" id="MobiDB-lite"/>
    </source>
</evidence>
<protein>
    <submittedName>
        <fullName evidence="2">Nuclease-sensitive element-binding protein 1</fullName>
    </submittedName>
</protein>